<dbReference type="EMBL" id="ML122369">
    <property type="protein sequence ID" value="RPD52360.1"/>
    <property type="molecule type" value="Genomic_DNA"/>
</dbReference>
<feature type="region of interest" description="Disordered" evidence="1">
    <location>
        <begin position="559"/>
        <end position="585"/>
    </location>
</feature>
<feature type="compositionally biased region" description="Low complexity" evidence="1">
    <location>
        <begin position="496"/>
        <end position="516"/>
    </location>
</feature>
<protein>
    <submittedName>
        <fullName evidence="2">Uncharacterized protein</fullName>
    </submittedName>
</protein>
<dbReference type="Proteomes" id="UP000313359">
    <property type="component" value="Unassembled WGS sequence"/>
</dbReference>
<feature type="compositionally biased region" description="Polar residues" evidence="1">
    <location>
        <begin position="270"/>
        <end position="281"/>
    </location>
</feature>
<feature type="region of interest" description="Disordered" evidence="1">
    <location>
        <begin position="1"/>
        <end position="366"/>
    </location>
</feature>
<organism evidence="2 3">
    <name type="scientific">Lentinus tigrinus ALCF2SS1-6</name>
    <dbReference type="NCBI Taxonomy" id="1328759"/>
    <lineage>
        <taxon>Eukaryota</taxon>
        <taxon>Fungi</taxon>
        <taxon>Dikarya</taxon>
        <taxon>Basidiomycota</taxon>
        <taxon>Agaricomycotina</taxon>
        <taxon>Agaricomycetes</taxon>
        <taxon>Polyporales</taxon>
        <taxon>Polyporaceae</taxon>
        <taxon>Lentinus</taxon>
    </lineage>
</organism>
<dbReference type="OrthoDB" id="3070411at2759"/>
<feature type="compositionally biased region" description="Basic and acidic residues" evidence="1">
    <location>
        <begin position="31"/>
        <end position="41"/>
    </location>
</feature>
<feature type="compositionally biased region" description="Basic and acidic residues" evidence="1">
    <location>
        <begin position="132"/>
        <end position="142"/>
    </location>
</feature>
<feature type="region of interest" description="Disordered" evidence="1">
    <location>
        <begin position="477"/>
        <end position="545"/>
    </location>
</feature>
<gene>
    <name evidence="2" type="ORF">L227DRAFT_568648</name>
</gene>
<feature type="compositionally biased region" description="Polar residues" evidence="1">
    <location>
        <begin position="332"/>
        <end position="341"/>
    </location>
</feature>
<feature type="compositionally biased region" description="Basic residues" evidence="1">
    <location>
        <begin position="345"/>
        <end position="357"/>
    </location>
</feature>
<evidence type="ECO:0000313" key="2">
    <source>
        <dbReference type="EMBL" id="RPD52360.1"/>
    </source>
</evidence>
<sequence length="632" mass="68739">MSHSLKKMNTHLRGLQKRPGTNKKGPTLRRSNREGVRDCRPGVKAGLAPRRLEDIQAQAKAKKDKISAEHAAKETRQAAERAAHLKNVHKVAQMLDRSAREEKEAATSFDRYPGDESDSDTDMPDGAVLVRDLQERRSQPEHEPDDVQDQNVGAWHLSDAPDAAPENFEQQARLQEVPAHDFVSDTTQEEHGRLRGDGAEEREGSENGHGEEEGVFKDPGADLWGGEQQANGDLSVGLNDGSKKLTACPTKRLVLQKSTRASLDAHRKTSQPAHTTGQRTAGSPGDVGSPALSLRKSPDSTTVNGPHSDAFTEDWRRQLRQKAATPVHSREPTTPQQTKTPLSLKKSKPWAPHKKKGSPVPAHMIPSTSCYPGGDWQTQSSAPRFSCLGLNAEGVILPVSTREACHRSTASTLSHALPAKPSDALSPHSRPGSSSSRSSTRCIYVHVHSFLRLPLALLPLNAEGVILPVSTREARHRSTASTLSHALPAKPSDALSPHSRPGSSSSRSSTVRHASSNRMSIASTSTFTPSSVSHSHSSHSLSSYSDALTDTSIGTQAQLAVDDPDRQWEDQDSDFEPEGGLTADDIQADRNTVLGAKRQHRGHYLHARDVRLTLHHVVEASRLLCTPEPRHQ</sequence>
<keyword evidence="3" id="KW-1185">Reference proteome</keyword>
<feature type="compositionally biased region" description="Basic and acidic residues" evidence="1">
    <location>
        <begin position="64"/>
        <end position="83"/>
    </location>
</feature>
<feature type="compositionally biased region" description="Basic residues" evidence="1">
    <location>
        <begin position="1"/>
        <end position="16"/>
    </location>
</feature>
<evidence type="ECO:0000256" key="1">
    <source>
        <dbReference type="SAM" id="MobiDB-lite"/>
    </source>
</evidence>
<feature type="region of interest" description="Disordered" evidence="1">
    <location>
        <begin position="410"/>
        <end position="438"/>
    </location>
</feature>
<proteinExistence type="predicted"/>
<evidence type="ECO:0000313" key="3">
    <source>
        <dbReference type="Proteomes" id="UP000313359"/>
    </source>
</evidence>
<feature type="compositionally biased region" description="Basic and acidic residues" evidence="1">
    <location>
        <begin position="178"/>
        <end position="220"/>
    </location>
</feature>
<reference evidence="2" key="1">
    <citation type="journal article" date="2018" name="Genome Biol. Evol.">
        <title>Genomics and development of Lentinus tigrinus, a white-rot wood-decaying mushroom with dimorphic fruiting bodies.</title>
        <authorList>
            <person name="Wu B."/>
            <person name="Xu Z."/>
            <person name="Knudson A."/>
            <person name="Carlson A."/>
            <person name="Chen N."/>
            <person name="Kovaka S."/>
            <person name="LaButti K."/>
            <person name="Lipzen A."/>
            <person name="Pennachio C."/>
            <person name="Riley R."/>
            <person name="Schakwitz W."/>
            <person name="Umezawa K."/>
            <person name="Ohm R.A."/>
            <person name="Grigoriev I.V."/>
            <person name="Nagy L.G."/>
            <person name="Gibbons J."/>
            <person name="Hibbett D."/>
        </authorList>
    </citation>
    <scope>NUCLEOTIDE SEQUENCE [LARGE SCALE GENOMIC DNA]</scope>
    <source>
        <strain evidence="2">ALCF2SS1-6</strain>
    </source>
</reference>
<accession>A0A5C2RMM0</accession>
<feature type="compositionally biased region" description="Low complexity" evidence="1">
    <location>
        <begin position="426"/>
        <end position="438"/>
    </location>
</feature>
<name>A0A5C2RMM0_9APHY</name>
<dbReference type="AlphaFoldDB" id="A0A5C2RMM0"/>
<feature type="compositionally biased region" description="Low complexity" evidence="1">
    <location>
        <begin position="523"/>
        <end position="545"/>
    </location>
</feature>